<accession>A0A7C5LDG0</accession>
<keyword evidence="1" id="KW-0472">Membrane</keyword>
<reference evidence="2" key="1">
    <citation type="journal article" date="2020" name="mSystems">
        <title>Genome- and Community-Level Interaction Insights into Carbon Utilization and Element Cycling Functions of Hydrothermarchaeota in Hydrothermal Sediment.</title>
        <authorList>
            <person name="Zhou Z."/>
            <person name="Liu Y."/>
            <person name="Xu W."/>
            <person name="Pan J."/>
            <person name="Luo Z.H."/>
            <person name="Li M."/>
        </authorList>
    </citation>
    <scope>NUCLEOTIDE SEQUENCE [LARGE SCALE GENOMIC DNA]</scope>
    <source>
        <strain evidence="2">SpSt-1056</strain>
    </source>
</reference>
<feature type="transmembrane region" description="Helical" evidence="1">
    <location>
        <begin position="317"/>
        <end position="337"/>
    </location>
</feature>
<keyword evidence="1" id="KW-1133">Transmembrane helix</keyword>
<protein>
    <submittedName>
        <fullName evidence="2">Uncharacterized protein</fullName>
    </submittedName>
</protein>
<organism evidence="2">
    <name type="scientific">Caldiarchaeum subterraneum</name>
    <dbReference type="NCBI Taxonomy" id="311458"/>
    <lineage>
        <taxon>Archaea</taxon>
        <taxon>Nitrososphaerota</taxon>
        <taxon>Candidatus Caldarchaeales</taxon>
        <taxon>Candidatus Caldarchaeaceae</taxon>
        <taxon>Candidatus Caldarchaeum</taxon>
    </lineage>
</organism>
<dbReference type="EMBL" id="DRWN01000076">
    <property type="protein sequence ID" value="HHK69260.1"/>
    <property type="molecule type" value="Genomic_DNA"/>
</dbReference>
<dbReference type="Gene3D" id="2.60.120.380">
    <property type="match status" value="1"/>
</dbReference>
<sequence length="350" mass="38056">MHPLKTAYVPLLMLLLSLPAVLGQMQDPCVVTQNKYSLLDSIQPMSGNLTGRLQERFYRFENLRPGEMIIVSTQLTSNTSTSVSLLMLWEIRTNQFTHIAGQQTIISGGPHEYGFSWTHANTGNNQPTNICFKVGLFSEARPARVDYTIAVNVEKLQDTGGGDAADKPERATSIGKIQAETPVTISGYLTSDKQGIDHVDFYVFTAALGKGRELVATLTTREGNIYEAAILDQTLFTLRYNQTAGRQKATIVLASEEPAEKTYYLKISNNGGVGGGGPYTVTLEIRQTAATTSTATKQTTVTQTLEQPTIPPETARAIVYGSVVGVAAVAVAATVLVRRRSQTYVVEEGW</sequence>
<dbReference type="AlphaFoldDB" id="A0A7C5LDG0"/>
<keyword evidence="1" id="KW-0812">Transmembrane</keyword>
<evidence type="ECO:0000313" key="2">
    <source>
        <dbReference type="EMBL" id="HHK69260.1"/>
    </source>
</evidence>
<comment type="caution">
    <text evidence="2">The sequence shown here is derived from an EMBL/GenBank/DDBJ whole genome shotgun (WGS) entry which is preliminary data.</text>
</comment>
<proteinExistence type="predicted"/>
<name>A0A7C5LDG0_CALS0</name>
<gene>
    <name evidence="2" type="ORF">ENM11_08995</name>
</gene>
<evidence type="ECO:0000256" key="1">
    <source>
        <dbReference type="SAM" id="Phobius"/>
    </source>
</evidence>